<keyword evidence="2" id="KW-1185">Reference proteome</keyword>
<evidence type="ECO:0000313" key="2">
    <source>
        <dbReference type="Proteomes" id="UP000237347"/>
    </source>
</evidence>
<comment type="caution">
    <text evidence="1">The sequence shown here is derived from an EMBL/GenBank/DDBJ whole genome shotgun (WGS) entry which is preliminary data.</text>
</comment>
<accession>A0AAW0J974</accession>
<gene>
    <name evidence="1" type="ORF">CFP56_035679</name>
</gene>
<reference evidence="1 2" key="1">
    <citation type="journal article" date="2018" name="Sci. Data">
        <title>The draft genome sequence of cork oak.</title>
        <authorList>
            <person name="Ramos A.M."/>
            <person name="Usie A."/>
            <person name="Barbosa P."/>
            <person name="Barros P.M."/>
            <person name="Capote T."/>
            <person name="Chaves I."/>
            <person name="Simoes F."/>
            <person name="Abreu I."/>
            <person name="Carrasquinho I."/>
            <person name="Faro C."/>
            <person name="Guimaraes J.B."/>
            <person name="Mendonca D."/>
            <person name="Nobrega F."/>
            <person name="Rodrigues L."/>
            <person name="Saibo N.J.M."/>
            <person name="Varela M.C."/>
            <person name="Egas C."/>
            <person name="Matos J."/>
            <person name="Miguel C.M."/>
            <person name="Oliveira M.M."/>
            <person name="Ricardo C.P."/>
            <person name="Goncalves S."/>
        </authorList>
    </citation>
    <scope>NUCLEOTIDE SEQUENCE [LARGE SCALE GENOMIC DNA]</scope>
    <source>
        <strain evidence="2">cv. HL8</strain>
    </source>
</reference>
<name>A0AAW0J974_QUESU</name>
<dbReference type="Proteomes" id="UP000237347">
    <property type="component" value="Unassembled WGS sequence"/>
</dbReference>
<dbReference type="EMBL" id="PKMF04000639">
    <property type="protein sequence ID" value="KAK7823284.1"/>
    <property type="molecule type" value="Genomic_DNA"/>
</dbReference>
<sequence length="126" mass="14929">MEAFDFLYFSSRQKLKKKLLNNFAAWPFSCDGSICKKLCVTFKFSHVFLFQVNPYFYSIPTFGVYKYNYVLERHAYQANPHGISPTKVHFIHRQPAPTTETEWNYIFFQDFSTSLFKKIQVLSVVL</sequence>
<organism evidence="1 2">
    <name type="scientific">Quercus suber</name>
    <name type="common">Cork oak</name>
    <dbReference type="NCBI Taxonomy" id="58331"/>
    <lineage>
        <taxon>Eukaryota</taxon>
        <taxon>Viridiplantae</taxon>
        <taxon>Streptophyta</taxon>
        <taxon>Embryophyta</taxon>
        <taxon>Tracheophyta</taxon>
        <taxon>Spermatophyta</taxon>
        <taxon>Magnoliopsida</taxon>
        <taxon>eudicotyledons</taxon>
        <taxon>Gunneridae</taxon>
        <taxon>Pentapetalae</taxon>
        <taxon>rosids</taxon>
        <taxon>fabids</taxon>
        <taxon>Fagales</taxon>
        <taxon>Fagaceae</taxon>
        <taxon>Quercus</taxon>
    </lineage>
</organism>
<proteinExistence type="predicted"/>
<evidence type="ECO:0000313" key="1">
    <source>
        <dbReference type="EMBL" id="KAK7823284.1"/>
    </source>
</evidence>
<dbReference type="AlphaFoldDB" id="A0AAW0J974"/>
<protein>
    <submittedName>
        <fullName evidence="1">Uncharacterized protein</fullName>
    </submittedName>
</protein>